<proteinExistence type="predicted"/>
<dbReference type="EMBL" id="JAAISW010000009">
    <property type="protein sequence ID" value="NSJ43630.1"/>
    <property type="molecule type" value="Genomic_DNA"/>
</dbReference>
<name>A0A174JHX1_9FIRM</name>
<dbReference type="GO" id="GO:0050135">
    <property type="term" value="F:NADP+ nucleosidase activity"/>
    <property type="evidence" value="ECO:0007669"/>
    <property type="project" value="InterPro"/>
</dbReference>
<evidence type="ECO:0000313" key="3">
    <source>
        <dbReference type="EMBL" id="NSJ43630.1"/>
    </source>
</evidence>
<evidence type="ECO:0000313" key="5">
    <source>
        <dbReference type="Proteomes" id="UP000719916"/>
    </source>
</evidence>
<dbReference type="EMBL" id="CZAB01000018">
    <property type="protein sequence ID" value="CUO96699.1"/>
    <property type="molecule type" value="Genomic_DNA"/>
</dbReference>
<dbReference type="Proteomes" id="UP000095512">
    <property type="component" value="Unassembled WGS sequence"/>
</dbReference>
<dbReference type="Pfam" id="PF10137">
    <property type="entry name" value="CAP12-PCTIR_TIR"/>
    <property type="match status" value="1"/>
</dbReference>
<dbReference type="AlphaFoldDB" id="A0A174JHX1"/>
<sequence length="197" mass="21635">MGGGTLNIKIISQISGDKGVNVAGDTEGVTRMAELTGNRNNGNFRSKPTQTQEYERDANIFIVHGHDTLARIELKDYLQNTLGFPAPVILAELPDCGRTIIEKFEEQADQADIVFVLLTPDDFNHENQARARQNVIFELGYFIGKMGRKSGRVILLSKGNLDIPSDLSGILRIDIGQGIRTAGEDIRKAVKKALEAI</sequence>
<evidence type="ECO:0000313" key="4">
    <source>
        <dbReference type="Proteomes" id="UP000095512"/>
    </source>
</evidence>
<protein>
    <submittedName>
        <fullName evidence="2 3">Nucleotide-binding protein</fullName>
    </submittedName>
</protein>
<reference evidence="3 5" key="2">
    <citation type="journal article" date="2020" name="Cell Host Microbe">
        <title>Functional and Genomic Variation between Human-Derived Isolates of Lachnospiraceae Reveals Inter- and Intra-Species Diversity.</title>
        <authorList>
            <person name="Sorbara M.T."/>
            <person name="Littmann E.R."/>
            <person name="Fontana E."/>
            <person name="Moody T.U."/>
            <person name="Kohout C.E."/>
            <person name="Gjonbalaj M."/>
            <person name="Eaton V."/>
            <person name="Seok R."/>
            <person name="Leiner I.M."/>
            <person name="Pamer E.G."/>
        </authorList>
    </citation>
    <scope>NUCLEOTIDE SEQUENCE [LARGE SCALE GENOMIC DNA]</scope>
    <source>
        <strain evidence="3 5">MSK.2.26</strain>
    </source>
</reference>
<reference evidence="2 4" key="1">
    <citation type="submission" date="2015-09" db="EMBL/GenBank/DDBJ databases">
        <authorList>
            <consortium name="Pathogen Informatics"/>
        </authorList>
    </citation>
    <scope>NUCLEOTIDE SEQUENCE [LARGE SCALE GENOMIC DNA]</scope>
    <source>
        <strain evidence="2 4">2789STDY5834865</strain>
    </source>
</reference>
<evidence type="ECO:0000259" key="1">
    <source>
        <dbReference type="Pfam" id="PF10137"/>
    </source>
</evidence>
<feature type="domain" description="CD-NTase-associated protein 12/Pycsar effector protein TIR" evidence="1">
    <location>
        <begin position="59"/>
        <end position="175"/>
    </location>
</feature>
<gene>
    <name evidence="2" type="ORF">ERS852480_02330</name>
    <name evidence="3" type="ORF">G5B26_08560</name>
</gene>
<dbReference type="InterPro" id="IPR019302">
    <property type="entry name" value="CAP12/PCTIR_TIR_dom"/>
</dbReference>
<evidence type="ECO:0000313" key="2">
    <source>
        <dbReference type="EMBL" id="CUO96699.1"/>
    </source>
</evidence>
<organism evidence="2 4">
    <name type="scientific">Enterocloster clostridioformis</name>
    <dbReference type="NCBI Taxonomy" id="1531"/>
    <lineage>
        <taxon>Bacteria</taxon>
        <taxon>Bacillati</taxon>
        <taxon>Bacillota</taxon>
        <taxon>Clostridia</taxon>
        <taxon>Lachnospirales</taxon>
        <taxon>Lachnospiraceae</taxon>
        <taxon>Enterocloster</taxon>
    </lineage>
</organism>
<reference evidence="3" key="3">
    <citation type="submission" date="2020-02" db="EMBL/GenBank/DDBJ databases">
        <authorList>
            <person name="Littmann E."/>
            <person name="Sorbara M."/>
        </authorList>
    </citation>
    <scope>NUCLEOTIDE SEQUENCE</scope>
    <source>
        <strain evidence="3">MSK.2.26</strain>
    </source>
</reference>
<dbReference type="Proteomes" id="UP000719916">
    <property type="component" value="Unassembled WGS sequence"/>
</dbReference>
<accession>A0A174JHX1</accession>